<reference evidence="1 2" key="1">
    <citation type="submission" date="2015-09" db="EMBL/GenBank/DDBJ databases">
        <title>Bacillus cereus food isolates.</title>
        <authorList>
            <person name="Boekhorst J."/>
        </authorList>
    </citation>
    <scope>NUCLEOTIDE SEQUENCE [LARGE SCALE GENOMIC DNA]</scope>
    <source>
        <strain evidence="1 2">B4082</strain>
    </source>
</reference>
<accession>A0A164BAS5</accession>
<dbReference type="InterPro" id="IPR033788">
    <property type="entry name" value="VbhA-like"/>
</dbReference>
<dbReference type="AlphaFoldDB" id="A0A164BAS5"/>
<dbReference type="PATRIC" id="fig|1396.539.peg.4981"/>
<evidence type="ECO:0008006" key="3">
    <source>
        <dbReference type="Google" id="ProtNLM"/>
    </source>
</evidence>
<organism evidence="1 2">
    <name type="scientific">Bacillus cereus</name>
    <dbReference type="NCBI Taxonomy" id="1396"/>
    <lineage>
        <taxon>Bacteria</taxon>
        <taxon>Bacillati</taxon>
        <taxon>Bacillota</taxon>
        <taxon>Bacilli</taxon>
        <taxon>Bacillales</taxon>
        <taxon>Bacillaceae</taxon>
        <taxon>Bacillus</taxon>
        <taxon>Bacillus cereus group</taxon>
    </lineage>
</organism>
<dbReference type="EMBL" id="LJKA01000084">
    <property type="protein sequence ID" value="KZD26077.1"/>
    <property type="molecule type" value="Genomic_DNA"/>
</dbReference>
<protein>
    <recommendedName>
        <fullName evidence="3">Antitoxin VbhA domain-containing protein</fullName>
    </recommendedName>
</protein>
<dbReference type="RefSeq" id="WP_063225253.1">
    <property type="nucleotide sequence ID" value="NZ_LJKA01000084.1"/>
</dbReference>
<proteinExistence type="predicted"/>
<sequence length="61" mass="6803">MSFKSEEELNEAIAEAKASLAIEGMTLTKEMEKIIRDKLAGKITHEQFIVLADAIAIARRK</sequence>
<comment type="caution">
    <text evidence="1">The sequence shown here is derived from an EMBL/GenBank/DDBJ whole genome shotgun (WGS) entry which is preliminary data.</text>
</comment>
<name>A0A164BAS5_BACCE</name>
<evidence type="ECO:0000313" key="1">
    <source>
        <dbReference type="EMBL" id="KZD26077.1"/>
    </source>
</evidence>
<dbReference type="Proteomes" id="UP000076501">
    <property type="component" value="Unassembled WGS sequence"/>
</dbReference>
<gene>
    <name evidence="1" type="ORF">B4082_5792</name>
</gene>
<evidence type="ECO:0000313" key="2">
    <source>
        <dbReference type="Proteomes" id="UP000076501"/>
    </source>
</evidence>
<dbReference type="CDD" id="cd11586">
    <property type="entry name" value="VbhA_like"/>
    <property type="match status" value="1"/>
</dbReference>